<evidence type="ECO:0000256" key="1">
    <source>
        <dbReference type="ARBA" id="ARBA00023015"/>
    </source>
</evidence>
<dbReference type="InterPro" id="IPR011051">
    <property type="entry name" value="RmlC_Cupin_sf"/>
</dbReference>
<organism evidence="5 6">
    <name type="scientific">Paenibacillus sacheonensis</name>
    <dbReference type="NCBI Taxonomy" id="742054"/>
    <lineage>
        <taxon>Bacteria</taxon>
        <taxon>Bacillati</taxon>
        <taxon>Bacillota</taxon>
        <taxon>Bacilli</taxon>
        <taxon>Bacillales</taxon>
        <taxon>Paenibacillaceae</taxon>
        <taxon>Paenibacillus</taxon>
    </lineage>
</organism>
<dbReference type="InterPro" id="IPR018062">
    <property type="entry name" value="HTH_AraC-typ_CS"/>
</dbReference>
<dbReference type="Proteomes" id="UP000558113">
    <property type="component" value="Unassembled WGS sequence"/>
</dbReference>
<evidence type="ECO:0000313" key="5">
    <source>
        <dbReference type="EMBL" id="NBC72507.1"/>
    </source>
</evidence>
<dbReference type="PROSITE" id="PS01124">
    <property type="entry name" value="HTH_ARAC_FAMILY_2"/>
    <property type="match status" value="1"/>
</dbReference>
<dbReference type="OrthoDB" id="2636626at2"/>
<feature type="domain" description="HTH araC/xylS-type" evidence="4">
    <location>
        <begin position="162"/>
        <end position="260"/>
    </location>
</feature>
<dbReference type="EMBL" id="JAAAMU010000019">
    <property type="protein sequence ID" value="NBC72507.1"/>
    <property type="molecule type" value="Genomic_DNA"/>
</dbReference>
<evidence type="ECO:0000313" key="6">
    <source>
        <dbReference type="Proteomes" id="UP000558113"/>
    </source>
</evidence>
<evidence type="ECO:0000256" key="3">
    <source>
        <dbReference type="ARBA" id="ARBA00023163"/>
    </source>
</evidence>
<dbReference type="InterPro" id="IPR009057">
    <property type="entry name" value="Homeodomain-like_sf"/>
</dbReference>
<keyword evidence="2" id="KW-0238">DNA-binding</keyword>
<dbReference type="InterPro" id="IPR018060">
    <property type="entry name" value="HTH_AraC"/>
</dbReference>
<dbReference type="RefSeq" id="WP_161703557.1">
    <property type="nucleotide sequence ID" value="NZ_JAAAMU010000019.1"/>
</dbReference>
<dbReference type="SMART" id="SM00342">
    <property type="entry name" value="HTH_ARAC"/>
    <property type="match status" value="1"/>
</dbReference>
<reference evidence="5 6" key="1">
    <citation type="submission" date="2020-01" db="EMBL/GenBank/DDBJ databases">
        <title>Paenibacillus soybeanensis sp. nov. isolated from the nodules of soybean (Glycine max(L.) Merr).</title>
        <authorList>
            <person name="Wang H."/>
        </authorList>
    </citation>
    <scope>NUCLEOTIDE SEQUENCE [LARGE SCALE GENOMIC DNA]</scope>
    <source>
        <strain evidence="5 6">DSM 23054</strain>
    </source>
</reference>
<evidence type="ECO:0000256" key="2">
    <source>
        <dbReference type="ARBA" id="ARBA00023125"/>
    </source>
</evidence>
<dbReference type="PANTHER" id="PTHR46796">
    <property type="entry name" value="HTH-TYPE TRANSCRIPTIONAL ACTIVATOR RHAS-RELATED"/>
    <property type="match status" value="1"/>
</dbReference>
<name>A0A7X4YTW8_9BACL</name>
<comment type="caution">
    <text evidence="5">The sequence shown here is derived from an EMBL/GenBank/DDBJ whole genome shotgun (WGS) entry which is preliminary data.</text>
</comment>
<dbReference type="InterPro" id="IPR050204">
    <property type="entry name" value="AraC_XylS_family_regulators"/>
</dbReference>
<dbReference type="SUPFAM" id="SSF46689">
    <property type="entry name" value="Homeodomain-like"/>
    <property type="match status" value="2"/>
</dbReference>
<keyword evidence="1" id="KW-0805">Transcription regulation</keyword>
<keyword evidence="6" id="KW-1185">Reference proteome</keyword>
<dbReference type="Pfam" id="PF12833">
    <property type="entry name" value="HTH_18"/>
    <property type="match status" value="1"/>
</dbReference>
<dbReference type="GO" id="GO:0003700">
    <property type="term" value="F:DNA-binding transcription factor activity"/>
    <property type="evidence" value="ECO:0007669"/>
    <property type="project" value="InterPro"/>
</dbReference>
<keyword evidence="3" id="KW-0804">Transcription</keyword>
<gene>
    <name evidence="5" type="ORF">GT003_26210</name>
</gene>
<dbReference type="PANTHER" id="PTHR46796:SF13">
    <property type="entry name" value="HTH-TYPE TRANSCRIPTIONAL ACTIVATOR RHAS"/>
    <property type="match status" value="1"/>
</dbReference>
<dbReference type="PRINTS" id="PR00032">
    <property type="entry name" value="HTHARAC"/>
</dbReference>
<dbReference type="Gene3D" id="1.10.10.60">
    <property type="entry name" value="Homeodomain-like"/>
    <property type="match status" value="2"/>
</dbReference>
<proteinExistence type="predicted"/>
<dbReference type="SUPFAM" id="SSF51182">
    <property type="entry name" value="RmlC-like cupins"/>
    <property type="match status" value="1"/>
</dbReference>
<dbReference type="AlphaFoldDB" id="A0A7X4YTW8"/>
<dbReference type="InterPro" id="IPR020449">
    <property type="entry name" value="Tscrpt_reg_AraC-type_HTH"/>
</dbReference>
<sequence length="263" mass="30468">MIEAWELAAQVQHHFFKEKADRFMLEHSLYSDWVMFIVEDGRFEFECDGTKGIAANGDFVLFPPGFAIYRKALTPLSFHFFVFNWAYSAEEAKEAYGRIPRGKFQIPNASRLQSTLALLRAVSEKLDPLSVARRNHLFKDLWLAYCSNETDMEPDSGDPLMNEGLRRIKQQALGKFSLKTIADELLLSPSQFTQKFTKQFGQNPMDYVTELRLQQAQRLLRDTALPLSAIAARCGYENEYYFSRIFKQKLAITPSRYRTAFRI</sequence>
<accession>A0A7X4YTW8</accession>
<dbReference type="PROSITE" id="PS00041">
    <property type="entry name" value="HTH_ARAC_FAMILY_1"/>
    <property type="match status" value="1"/>
</dbReference>
<dbReference type="GO" id="GO:0043565">
    <property type="term" value="F:sequence-specific DNA binding"/>
    <property type="evidence" value="ECO:0007669"/>
    <property type="project" value="InterPro"/>
</dbReference>
<evidence type="ECO:0000259" key="4">
    <source>
        <dbReference type="PROSITE" id="PS01124"/>
    </source>
</evidence>
<protein>
    <submittedName>
        <fullName evidence="5">Helix-turn-helix domain-containing protein</fullName>
    </submittedName>
</protein>